<dbReference type="EC" id="3.1.1.84" evidence="4"/>
<dbReference type="Gene3D" id="3.40.50.1820">
    <property type="entry name" value="alpha/beta hydrolase"/>
    <property type="match status" value="1"/>
</dbReference>
<dbReference type="STRING" id="540747.SAMN04488031_10444"/>
<dbReference type="KEGG" id="rid:RIdsm_01502"/>
<dbReference type="Gene3D" id="2.60.120.260">
    <property type="entry name" value="Galactose-binding domain-like"/>
    <property type="match status" value="1"/>
</dbReference>
<dbReference type="NCBIfam" id="TIGR00976">
    <property type="entry name" value="CocE_NonD"/>
    <property type="match status" value="1"/>
</dbReference>
<keyword evidence="1 4" id="KW-0378">Hydrolase</keyword>
<dbReference type="Pfam" id="PF08530">
    <property type="entry name" value="PepX_C"/>
    <property type="match status" value="1"/>
</dbReference>
<feature type="domain" description="Xaa-Pro dipeptidyl-peptidase C-terminal" evidence="2">
    <location>
        <begin position="291"/>
        <end position="544"/>
    </location>
</feature>
<gene>
    <name evidence="4" type="primary">cocE_2</name>
    <name evidence="4" type="ORF">RIdsm_01502</name>
    <name evidence="3" type="ORF">XM52_07845</name>
</gene>
<evidence type="ECO:0000313" key="5">
    <source>
        <dbReference type="Proteomes" id="UP000051401"/>
    </source>
</evidence>
<dbReference type="InterPro" id="IPR005674">
    <property type="entry name" value="CocE/Ser_esterase"/>
</dbReference>
<keyword evidence="5" id="KW-1185">Reference proteome</keyword>
<dbReference type="Proteomes" id="UP000325785">
    <property type="component" value="Chromosome"/>
</dbReference>
<dbReference type="PANTHER" id="PTHR43056:SF10">
    <property type="entry name" value="COCE_NOND FAMILY, PUTATIVE (AFU_ORTHOLOGUE AFUA_7G00600)-RELATED"/>
    <property type="match status" value="1"/>
</dbReference>
<accession>A0A0T5PC42</accession>
<evidence type="ECO:0000256" key="1">
    <source>
        <dbReference type="ARBA" id="ARBA00022801"/>
    </source>
</evidence>
<dbReference type="InterPro" id="IPR013736">
    <property type="entry name" value="Xaa-Pro_dipept_C"/>
</dbReference>
<dbReference type="AlphaFoldDB" id="A0A0T5PC42"/>
<proteinExistence type="predicted"/>
<dbReference type="EMBL" id="CP031598">
    <property type="protein sequence ID" value="QEW25713.1"/>
    <property type="molecule type" value="Genomic_DNA"/>
</dbReference>
<reference evidence="4 6" key="2">
    <citation type="submission" date="2018-08" db="EMBL/GenBank/DDBJ databases">
        <title>Genetic Globetrotter - A new plasmid hitch-hiking vast phylogenetic and geographic distances.</title>
        <authorList>
            <person name="Vollmers J."/>
            <person name="Petersen J."/>
        </authorList>
    </citation>
    <scope>NUCLEOTIDE SEQUENCE [LARGE SCALE GENOMIC DNA]</scope>
    <source>
        <strain evidence="4 6">DSM 26383</strain>
    </source>
</reference>
<name>A0A0T5PC42_9RHOB</name>
<dbReference type="GO" id="GO:0008239">
    <property type="term" value="F:dipeptidyl-peptidase activity"/>
    <property type="evidence" value="ECO:0007669"/>
    <property type="project" value="InterPro"/>
</dbReference>
<organism evidence="3 5">
    <name type="scientific">Roseovarius indicus</name>
    <dbReference type="NCBI Taxonomy" id="540747"/>
    <lineage>
        <taxon>Bacteria</taxon>
        <taxon>Pseudomonadati</taxon>
        <taxon>Pseudomonadota</taxon>
        <taxon>Alphaproteobacteria</taxon>
        <taxon>Rhodobacterales</taxon>
        <taxon>Roseobacteraceae</taxon>
        <taxon>Roseovarius</taxon>
    </lineage>
</organism>
<dbReference type="Proteomes" id="UP000051401">
    <property type="component" value="Unassembled WGS sequence"/>
</dbReference>
<protein>
    <submittedName>
        <fullName evidence="4">Cocaine esterase</fullName>
        <ecNumber evidence="4">3.1.1.84</ecNumber>
    </submittedName>
</protein>
<dbReference type="SMART" id="SM00939">
    <property type="entry name" value="PepX_C"/>
    <property type="match status" value="1"/>
</dbReference>
<sequence length="672" mass="75295">MNTQPTFDRPIREVLHDWIPLSDGTRLAVRYWLPEDAHDNPVPALLEYIPYCKRDGTTARDEAMHPYFAGHGYASLRVDIRGSGESEGALLDEYLQQELDDCVEVIAWIAKQQWCTGSVGMFGKSWGGFNALQVAALRPPELKCIITVDSTDDRYADDVHYMGGGMNVSNATWAFSMFQSAARPPDPDAVGENWREIWQDRLEVARPWLIDWVSHQRRDAYWKHGSVCEDFSAIECAVFAVGGWSDSYTNSVLRLMQGLNAPRRALIGPWGHQYPHQSLPGPDIGYLQEALRWWDYWLKEQDTGIMDEPMIRAWMQDYAPPSAVPTHRPGRWIAELGWPADDAQLRHLNLGSSGLSMTPGAGTIDICSPQTLGESSVSWIGGGGGLPDEPTDQRIDDARSACFDMPVDEPFEFFGTPELEIDVASDKPCALICARLCDVAPDGTSSRVTYGILNLTHRDSHEHPEPLEPGKTYRVRVKLNDAAHSFAAGHTLRLALSTSYWPVVWPSPEPATLTIDLANSVLRLPVRERRAIDDTLPPFPPAVSAPVQPKTILRAPVPQVVEVVRDVRTGTVTTRQVSDNGRHRIDHTGWEFGSRSQRERSVSESDPTTAECRSVALNEWGRKGQHEFRIETQQAMRCDENDFIIEASIRAYEDGKPVLAKSWLERIPRVLV</sequence>
<dbReference type="RefSeq" id="WP_057814999.1">
    <property type="nucleotide sequence ID" value="NZ_CP031598.1"/>
</dbReference>
<dbReference type="PANTHER" id="PTHR43056">
    <property type="entry name" value="PEPTIDASE S9 PROLYL OLIGOPEPTIDASE"/>
    <property type="match status" value="1"/>
</dbReference>
<evidence type="ECO:0000259" key="2">
    <source>
        <dbReference type="SMART" id="SM00939"/>
    </source>
</evidence>
<dbReference type="InterPro" id="IPR029058">
    <property type="entry name" value="AB_hydrolase_fold"/>
</dbReference>
<evidence type="ECO:0000313" key="6">
    <source>
        <dbReference type="Proteomes" id="UP000325785"/>
    </source>
</evidence>
<evidence type="ECO:0000313" key="3">
    <source>
        <dbReference type="EMBL" id="KRS18669.1"/>
    </source>
</evidence>
<dbReference type="PATRIC" id="fig|540747.5.peg.3942"/>
<dbReference type="InterPro" id="IPR008979">
    <property type="entry name" value="Galactose-bd-like_sf"/>
</dbReference>
<evidence type="ECO:0000313" key="4">
    <source>
        <dbReference type="EMBL" id="QEW25713.1"/>
    </source>
</evidence>
<dbReference type="EMBL" id="LAXI01000003">
    <property type="protein sequence ID" value="KRS18669.1"/>
    <property type="molecule type" value="Genomic_DNA"/>
</dbReference>
<dbReference type="SUPFAM" id="SSF49785">
    <property type="entry name" value="Galactose-binding domain-like"/>
    <property type="match status" value="1"/>
</dbReference>
<dbReference type="Pfam" id="PF02129">
    <property type="entry name" value="Peptidase_S15"/>
    <property type="match status" value="1"/>
</dbReference>
<dbReference type="OrthoDB" id="9806163at2"/>
<dbReference type="InterPro" id="IPR000383">
    <property type="entry name" value="Xaa-Pro-like_dom"/>
</dbReference>
<dbReference type="InterPro" id="IPR050585">
    <property type="entry name" value="Xaa-Pro_dipeptidyl-ppase/CocE"/>
</dbReference>
<dbReference type="Gene3D" id="1.10.3020.10">
    <property type="entry name" value="alpha-amino acid ester hydrolase ( Helical cap domain)"/>
    <property type="match status" value="1"/>
</dbReference>
<dbReference type="SUPFAM" id="SSF53474">
    <property type="entry name" value="alpha/beta-Hydrolases"/>
    <property type="match status" value="1"/>
</dbReference>
<reference evidence="3 5" key="1">
    <citation type="submission" date="2015-04" db="EMBL/GenBank/DDBJ databases">
        <title>The draft genome sequence of Roseovarius indicus B108T.</title>
        <authorList>
            <person name="Li G."/>
            <person name="Lai Q."/>
            <person name="Shao Z."/>
            <person name="Yan P."/>
        </authorList>
    </citation>
    <scope>NUCLEOTIDE SEQUENCE [LARGE SCALE GENOMIC DNA]</scope>
    <source>
        <strain evidence="3 5">B108</strain>
    </source>
</reference>